<evidence type="ECO:0000256" key="3">
    <source>
        <dbReference type="ARBA" id="ARBA00022527"/>
    </source>
</evidence>
<dbReference type="PANTHER" id="PTHR47989:SF62">
    <property type="entry name" value="OS05G0423500 PROTEIN"/>
    <property type="match status" value="1"/>
</dbReference>
<dbReference type="PANTHER" id="PTHR47989">
    <property type="entry name" value="OS01G0750732 PROTEIN"/>
    <property type="match status" value="1"/>
</dbReference>
<evidence type="ECO:0000256" key="1">
    <source>
        <dbReference type="ARBA" id="ARBA00004479"/>
    </source>
</evidence>
<evidence type="ECO:0000256" key="14">
    <source>
        <dbReference type="ARBA" id="ARBA00047899"/>
    </source>
</evidence>
<dbReference type="InterPro" id="IPR000719">
    <property type="entry name" value="Prot_kinase_dom"/>
</dbReference>
<comment type="subcellular location">
    <subcellularLocation>
        <location evidence="1">Membrane</location>
        <topology evidence="1">Single-pass type I membrane protein</topology>
    </subcellularLocation>
</comment>
<protein>
    <recommendedName>
        <fullName evidence="2">non-specific serine/threonine protein kinase</fullName>
        <ecNumber evidence="2">2.7.11.1</ecNumber>
    </recommendedName>
</protein>
<evidence type="ECO:0000256" key="16">
    <source>
        <dbReference type="PROSITE-ProRule" id="PRU10141"/>
    </source>
</evidence>
<dbReference type="AlphaFoldDB" id="A0A8T0IQB6"/>
<evidence type="ECO:0000259" key="19">
    <source>
        <dbReference type="PROSITE" id="PS50011"/>
    </source>
</evidence>
<feature type="binding site" evidence="16">
    <location>
        <position position="335"/>
    </location>
    <ligand>
        <name>ATP</name>
        <dbReference type="ChEBI" id="CHEBI:30616"/>
    </ligand>
</feature>
<evidence type="ECO:0000256" key="18">
    <source>
        <dbReference type="SAM" id="SignalP"/>
    </source>
</evidence>
<keyword evidence="6 18" id="KW-0732">Signal</keyword>
<evidence type="ECO:0000313" key="21">
    <source>
        <dbReference type="Proteomes" id="UP000822688"/>
    </source>
</evidence>
<dbReference type="Pfam" id="PF00069">
    <property type="entry name" value="Pkinase"/>
    <property type="match status" value="1"/>
</dbReference>
<organism evidence="20 21">
    <name type="scientific">Ceratodon purpureus</name>
    <name type="common">Fire moss</name>
    <name type="synonym">Dicranum purpureum</name>
    <dbReference type="NCBI Taxonomy" id="3225"/>
    <lineage>
        <taxon>Eukaryota</taxon>
        <taxon>Viridiplantae</taxon>
        <taxon>Streptophyta</taxon>
        <taxon>Embryophyta</taxon>
        <taxon>Bryophyta</taxon>
        <taxon>Bryophytina</taxon>
        <taxon>Bryopsida</taxon>
        <taxon>Dicranidae</taxon>
        <taxon>Pseudoditrichales</taxon>
        <taxon>Ditrichaceae</taxon>
        <taxon>Ceratodon</taxon>
    </lineage>
</organism>
<keyword evidence="10 17" id="KW-1133">Transmembrane helix</keyword>
<dbReference type="Gene3D" id="3.30.200.20">
    <property type="entry name" value="Phosphorylase Kinase, domain 1"/>
    <property type="match status" value="1"/>
</dbReference>
<evidence type="ECO:0000256" key="13">
    <source>
        <dbReference type="ARBA" id="ARBA00023180"/>
    </source>
</evidence>
<evidence type="ECO:0000256" key="8">
    <source>
        <dbReference type="ARBA" id="ARBA00022777"/>
    </source>
</evidence>
<evidence type="ECO:0000256" key="7">
    <source>
        <dbReference type="ARBA" id="ARBA00022741"/>
    </source>
</evidence>
<keyword evidence="13" id="KW-0325">Glycoprotein</keyword>
<keyword evidence="9 16" id="KW-0067">ATP-binding</keyword>
<dbReference type="EC" id="2.7.11.1" evidence="2"/>
<feature type="chain" id="PRO_5035846140" description="non-specific serine/threonine protein kinase" evidence="18">
    <location>
        <begin position="31"/>
        <end position="637"/>
    </location>
</feature>
<evidence type="ECO:0000256" key="10">
    <source>
        <dbReference type="ARBA" id="ARBA00022989"/>
    </source>
</evidence>
<dbReference type="Proteomes" id="UP000822688">
    <property type="component" value="Chromosome 3"/>
</dbReference>
<keyword evidence="5 17" id="KW-0812">Transmembrane</keyword>
<dbReference type="SMART" id="SM00220">
    <property type="entry name" value="S_TKc"/>
    <property type="match status" value="1"/>
</dbReference>
<evidence type="ECO:0000256" key="15">
    <source>
        <dbReference type="ARBA" id="ARBA00048679"/>
    </source>
</evidence>
<keyword evidence="12" id="KW-0675">Receptor</keyword>
<dbReference type="GO" id="GO:0005524">
    <property type="term" value="F:ATP binding"/>
    <property type="evidence" value="ECO:0007669"/>
    <property type="project" value="UniProtKB-UniRule"/>
</dbReference>
<comment type="caution">
    <text evidence="20">The sequence shown here is derived from an EMBL/GenBank/DDBJ whole genome shotgun (WGS) entry which is preliminary data.</text>
</comment>
<proteinExistence type="predicted"/>
<dbReference type="GO" id="GO:0004674">
    <property type="term" value="F:protein serine/threonine kinase activity"/>
    <property type="evidence" value="ECO:0007669"/>
    <property type="project" value="UniProtKB-KW"/>
</dbReference>
<comment type="catalytic activity">
    <reaction evidence="14">
        <text>L-threonyl-[protein] + ATP = O-phospho-L-threonyl-[protein] + ADP + H(+)</text>
        <dbReference type="Rhea" id="RHEA:46608"/>
        <dbReference type="Rhea" id="RHEA-COMP:11060"/>
        <dbReference type="Rhea" id="RHEA-COMP:11605"/>
        <dbReference type="ChEBI" id="CHEBI:15378"/>
        <dbReference type="ChEBI" id="CHEBI:30013"/>
        <dbReference type="ChEBI" id="CHEBI:30616"/>
        <dbReference type="ChEBI" id="CHEBI:61977"/>
        <dbReference type="ChEBI" id="CHEBI:456216"/>
        <dbReference type="EC" id="2.7.11.1"/>
    </reaction>
</comment>
<evidence type="ECO:0000313" key="20">
    <source>
        <dbReference type="EMBL" id="KAG0585225.1"/>
    </source>
</evidence>
<evidence type="ECO:0000256" key="11">
    <source>
        <dbReference type="ARBA" id="ARBA00023136"/>
    </source>
</evidence>
<name>A0A8T0IQB6_CERPU</name>
<keyword evidence="21" id="KW-1185">Reference proteome</keyword>
<dbReference type="FunFam" id="1.10.510.10:FF:000287">
    <property type="entry name" value="probable LRR receptor-like serine/threonine-protein kinase RKF3"/>
    <property type="match status" value="1"/>
</dbReference>
<dbReference type="InterPro" id="IPR008271">
    <property type="entry name" value="Ser/Thr_kinase_AS"/>
</dbReference>
<dbReference type="SUPFAM" id="SSF56112">
    <property type="entry name" value="Protein kinase-like (PK-like)"/>
    <property type="match status" value="1"/>
</dbReference>
<evidence type="ECO:0000256" key="12">
    <source>
        <dbReference type="ARBA" id="ARBA00023170"/>
    </source>
</evidence>
<keyword evidence="8" id="KW-0418">Kinase</keyword>
<evidence type="ECO:0000256" key="4">
    <source>
        <dbReference type="ARBA" id="ARBA00022679"/>
    </source>
</evidence>
<evidence type="ECO:0000256" key="9">
    <source>
        <dbReference type="ARBA" id="ARBA00022840"/>
    </source>
</evidence>
<dbReference type="InterPro" id="IPR011009">
    <property type="entry name" value="Kinase-like_dom_sf"/>
</dbReference>
<dbReference type="Pfam" id="PF19160">
    <property type="entry name" value="SPARK"/>
    <property type="match status" value="1"/>
</dbReference>
<accession>A0A8T0IQB6</accession>
<sequence length="637" mass="70048">MGRWFVERRAMMWGWRWLTVVLFFVAAVAAAPAPTSSSCPLNFTVLDGFPSVVAHVRGSDSLEKKCLDLSHGMDVLLSVYLKSTGYFLPPPEAAESCIQAQELYFQEPNITQLCGLSPALISRGTDNCQRIQTREDFRNITQAAGVAASLDTCKNSGALADGNTKSAACAACTKALTFVANSLRGSGNGSDNLCLDYTAMYTGAEVVTAGPSDATTLLCLWGILAFEVSKENQLQWWLYLVIGAVVIFFGASCAWIAIVLRRRRRLKQSNDEFVTRTKGMLHGSMGEHGGGLTWYNIEEIRAATHNFDVEMIIGQGGFGNVYKGVLPDGREVACKRFKDCTAAGDANFLHEVQALASVRHKNLVALRGCCIASLGEGRLAGYQRIIIFDYVKNGSLQDHLFGNKDVDDQILTWPQRLKIATDTARGLEYLHSGVQVQILHRDIKPSNILLDGDFNAMVADFGLVKFTPDGMTHMTTRVAGSFGYVAPEYAMYNQLTERSDVYSFGVVLLELISRRKAMTPDPVTSELLIDWAWRLIKEGHWEEILDKRLTDLGTAFEMERFVMLALLCAHPQVYYRPTMASVLRMLENAQQVPSLPDRPVPVTFSKAAFQAALASSSSSLSMSFTTSKSSVSHSALI</sequence>
<feature type="transmembrane region" description="Helical" evidence="17">
    <location>
        <begin position="236"/>
        <end position="260"/>
    </location>
</feature>
<evidence type="ECO:0000256" key="17">
    <source>
        <dbReference type="SAM" id="Phobius"/>
    </source>
</evidence>
<feature type="domain" description="Protein kinase" evidence="19">
    <location>
        <begin position="307"/>
        <end position="573"/>
    </location>
</feature>
<evidence type="ECO:0000256" key="6">
    <source>
        <dbReference type="ARBA" id="ARBA00022729"/>
    </source>
</evidence>
<dbReference type="InterPro" id="IPR017441">
    <property type="entry name" value="Protein_kinase_ATP_BS"/>
</dbReference>
<dbReference type="EMBL" id="CM026423">
    <property type="protein sequence ID" value="KAG0585225.1"/>
    <property type="molecule type" value="Genomic_DNA"/>
</dbReference>
<keyword evidence="4" id="KW-0808">Transferase</keyword>
<keyword evidence="7 16" id="KW-0547">Nucleotide-binding</keyword>
<evidence type="ECO:0000256" key="2">
    <source>
        <dbReference type="ARBA" id="ARBA00012513"/>
    </source>
</evidence>
<evidence type="ECO:0000256" key="5">
    <source>
        <dbReference type="ARBA" id="ARBA00022692"/>
    </source>
</evidence>
<gene>
    <name evidence="20" type="ORF">KC19_3G268600</name>
</gene>
<dbReference type="GO" id="GO:0016020">
    <property type="term" value="C:membrane"/>
    <property type="evidence" value="ECO:0007669"/>
    <property type="project" value="UniProtKB-SubCell"/>
</dbReference>
<reference evidence="20" key="1">
    <citation type="submission" date="2020-06" db="EMBL/GenBank/DDBJ databases">
        <title>WGS assembly of Ceratodon purpureus strain R40.</title>
        <authorList>
            <person name="Carey S.B."/>
            <person name="Jenkins J."/>
            <person name="Shu S."/>
            <person name="Lovell J.T."/>
            <person name="Sreedasyam A."/>
            <person name="Maumus F."/>
            <person name="Tiley G.P."/>
            <person name="Fernandez-Pozo N."/>
            <person name="Barry K."/>
            <person name="Chen C."/>
            <person name="Wang M."/>
            <person name="Lipzen A."/>
            <person name="Daum C."/>
            <person name="Saski C.A."/>
            <person name="Payton A.C."/>
            <person name="Mcbreen J.C."/>
            <person name="Conrad R.E."/>
            <person name="Kollar L.M."/>
            <person name="Olsson S."/>
            <person name="Huttunen S."/>
            <person name="Landis J.B."/>
            <person name="Wickett N.J."/>
            <person name="Johnson M.G."/>
            <person name="Rensing S.A."/>
            <person name="Grimwood J."/>
            <person name="Schmutz J."/>
            <person name="Mcdaniel S.F."/>
        </authorList>
    </citation>
    <scope>NUCLEOTIDE SEQUENCE</scope>
    <source>
        <strain evidence="20">R40</strain>
    </source>
</reference>
<dbReference type="Gene3D" id="1.10.510.10">
    <property type="entry name" value="Transferase(Phosphotransferase) domain 1"/>
    <property type="match status" value="1"/>
</dbReference>
<dbReference type="InterPro" id="IPR043891">
    <property type="entry name" value="SPARK"/>
</dbReference>
<keyword evidence="11 17" id="KW-0472">Membrane</keyword>
<dbReference type="CDD" id="cd14066">
    <property type="entry name" value="STKc_IRAK"/>
    <property type="match status" value="1"/>
</dbReference>
<comment type="catalytic activity">
    <reaction evidence="15">
        <text>L-seryl-[protein] + ATP = O-phospho-L-seryl-[protein] + ADP + H(+)</text>
        <dbReference type="Rhea" id="RHEA:17989"/>
        <dbReference type="Rhea" id="RHEA-COMP:9863"/>
        <dbReference type="Rhea" id="RHEA-COMP:11604"/>
        <dbReference type="ChEBI" id="CHEBI:15378"/>
        <dbReference type="ChEBI" id="CHEBI:29999"/>
        <dbReference type="ChEBI" id="CHEBI:30616"/>
        <dbReference type="ChEBI" id="CHEBI:83421"/>
        <dbReference type="ChEBI" id="CHEBI:456216"/>
        <dbReference type="EC" id="2.7.11.1"/>
    </reaction>
</comment>
<dbReference type="PROSITE" id="PS00107">
    <property type="entry name" value="PROTEIN_KINASE_ATP"/>
    <property type="match status" value="1"/>
</dbReference>
<dbReference type="PROSITE" id="PS00108">
    <property type="entry name" value="PROTEIN_KINASE_ST"/>
    <property type="match status" value="1"/>
</dbReference>
<feature type="signal peptide" evidence="18">
    <location>
        <begin position="1"/>
        <end position="30"/>
    </location>
</feature>
<keyword evidence="3" id="KW-0723">Serine/threonine-protein kinase</keyword>
<dbReference type="PROSITE" id="PS50011">
    <property type="entry name" value="PROTEIN_KINASE_DOM"/>
    <property type="match status" value="1"/>
</dbReference>